<dbReference type="InterPro" id="IPR036068">
    <property type="entry name" value="Nicotinate_pribotase-like_C"/>
</dbReference>
<dbReference type="EMBL" id="JAXCLW010000013">
    <property type="protein sequence ID" value="MDY0885747.1"/>
    <property type="molecule type" value="Genomic_DNA"/>
</dbReference>
<dbReference type="PANTHER" id="PTHR43202:SF1">
    <property type="entry name" value="NICOTINATE PHOSPHORIBOSYLTRANSFERASE"/>
    <property type="match status" value="1"/>
</dbReference>
<keyword evidence="1" id="KW-0808">Transferase</keyword>
<dbReference type="InterPro" id="IPR053190">
    <property type="entry name" value="NAPRTase-like"/>
</dbReference>
<dbReference type="SUPFAM" id="SSF51690">
    <property type="entry name" value="Nicotinate/Quinolinate PRTase C-terminal domain-like"/>
    <property type="match status" value="1"/>
</dbReference>
<dbReference type="SUPFAM" id="SSF54675">
    <property type="entry name" value="Nicotinate/Quinolinate PRTase N-terminal domain-like"/>
    <property type="match status" value="1"/>
</dbReference>
<name>A0ABU5EHG8_9PROT</name>
<comment type="caution">
    <text evidence="1">The sequence shown here is derived from an EMBL/GenBank/DDBJ whole genome shotgun (WGS) entry which is preliminary data.</text>
</comment>
<keyword evidence="2" id="KW-1185">Reference proteome</keyword>
<gene>
    <name evidence="1" type="ORF">SMD27_23115</name>
</gene>
<dbReference type="Gene3D" id="3.20.20.70">
    <property type="entry name" value="Aldolase class I"/>
    <property type="match status" value="1"/>
</dbReference>
<dbReference type="InterPro" id="IPR013785">
    <property type="entry name" value="Aldolase_TIM"/>
</dbReference>
<protein>
    <submittedName>
        <fullName evidence="1">Nicotinate phosphoribosyltransferase</fullName>
    </submittedName>
</protein>
<sequence>MTAGADGTTTDKTIGGAATCKSPAAGPASDHIAAWTDQYFLKTKAVVEKFGDTRVTYAVFMRRPVVSAPRLAIDWLHKVAAERGTKFDIDLVYTEGKWVGAGEPILYLRGSLVHLSDLETLFLQKLGPACVAAFNAYTMCTDLPNVAFIAMDARHCAGLEMAELMAYAASVGSERAVRKGGAKGFIGNATAATAHYFGREQALGTMPHALIGYAGSTLRAAEMFHDTFPDQPITVLVDYFAREVTDALAVCRRFPALAAQGKLSVRIDTPGSRFIEGVDPTVSYAVLERHVPEAIRGYRNETELRHLVGAGVSAAAIWYMRDALDDAGFRKVGIVASSGFDPAKCKVMAEANTPIDVIGTGSFLPQRWTETYATADIIEYNGIKRVKVGREFLFPK</sequence>
<dbReference type="GO" id="GO:0016757">
    <property type="term" value="F:glycosyltransferase activity"/>
    <property type="evidence" value="ECO:0007669"/>
    <property type="project" value="UniProtKB-KW"/>
</dbReference>
<evidence type="ECO:0000313" key="2">
    <source>
        <dbReference type="Proteomes" id="UP001279642"/>
    </source>
</evidence>
<dbReference type="RefSeq" id="WP_320510823.1">
    <property type="nucleotide sequence ID" value="NZ_JAXCLW010000013.1"/>
</dbReference>
<dbReference type="PANTHER" id="PTHR43202">
    <property type="entry name" value="NICOTINATE-NUCLEOTIDE PYROPHOSPHORYLASE"/>
    <property type="match status" value="1"/>
</dbReference>
<proteinExistence type="predicted"/>
<keyword evidence="1" id="KW-0328">Glycosyltransferase</keyword>
<evidence type="ECO:0000313" key="1">
    <source>
        <dbReference type="EMBL" id="MDY0885747.1"/>
    </source>
</evidence>
<accession>A0ABU5EHG8</accession>
<dbReference type="Proteomes" id="UP001279642">
    <property type="component" value="Unassembled WGS sequence"/>
</dbReference>
<reference evidence="1 2" key="1">
    <citation type="journal article" date="2016" name="Antonie Van Leeuwenhoek">
        <title>Dongia soli sp. nov., isolated from soil from Dokdo, Korea.</title>
        <authorList>
            <person name="Kim D.U."/>
            <person name="Lee H."/>
            <person name="Kim H."/>
            <person name="Kim S.G."/>
            <person name="Ka J.O."/>
        </authorList>
    </citation>
    <scope>NUCLEOTIDE SEQUENCE [LARGE SCALE GENOMIC DNA]</scope>
    <source>
        <strain evidence="1 2">D78</strain>
    </source>
</reference>
<organism evidence="1 2">
    <name type="scientific">Dongia soli</name>
    <dbReference type="NCBI Taxonomy" id="600628"/>
    <lineage>
        <taxon>Bacteria</taxon>
        <taxon>Pseudomonadati</taxon>
        <taxon>Pseudomonadota</taxon>
        <taxon>Alphaproteobacteria</taxon>
        <taxon>Rhodospirillales</taxon>
        <taxon>Dongiaceae</taxon>
        <taxon>Dongia</taxon>
    </lineage>
</organism>